<name>A0AAJ4R7D0_9EURY</name>
<dbReference type="CDD" id="cd00090">
    <property type="entry name" value="HTH_ARSR"/>
    <property type="match status" value="1"/>
</dbReference>
<reference evidence="1 2" key="1">
    <citation type="submission" date="2018-11" db="EMBL/GenBank/DDBJ databases">
        <title>Genome sequences of Natronomonas sp. CBA1133.</title>
        <authorList>
            <person name="Roh S.W."/>
            <person name="Cha I.-T."/>
        </authorList>
    </citation>
    <scope>NUCLEOTIDE SEQUENCE [LARGE SCALE GENOMIC DNA]</scope>
    <source>
        <strain evidence="1 2">CBA1133</strain>
    </source>
</reference>
<dbReference type="Proteomes" id="UP000270581">
    <property type="component" value="Unassembled WGS sequence"/>
</dbReference>
<dbReference type="InterPro" id="IPR036390">
    <property type="entry name" value="WH_DNA-bd_sf"/>
</dbReference>
<dbReference type="InterPro" id="IPR011991">
    <property type="entry name" value="ArsR-like_HTH"/>
</dbReference>
<dbReference type="AlphaFoldDB" id="A0AAJ4R7D0"/>
<comment type="caution">
    <text evidence="1">The sequence shown here is derived from an EMBL/GenBank/DDBJ whole genome shotgun (WGS) entry which is preliminary data.</text>
</comment>
<dbReference type="SUPFAM" id="SSF46785">
    <property type="entry name" value="Winged helix' DNA-binding domain"/>
    <property type="match status" value="1"/>
</dbReference>
<proteinExistence type="predicted"/>
<sequence>MDEASSVEGLLDALGDERARDLLEAAAVEPQSAKQLAERCGMSLPTVYRRLELLEEHALITERTEVAEDGNHYKVYECNFESTVITLDEDGYDVTVYRRDNAPSKFSQLWDELAGE</sequence>
<evidence type="ECO:0000313" key="1">
    <source>
        <dbReference type="EMBL" id="RNJ25709.1"/>
    </source>
</evidence>
<keyword evidence="2" id="KW-1185">Reference proteome</keyword>
<dbReference type="Gene3D" id="1.10.10.10">
    <property type="entry name" value="Winged helix-like DNA-binding domain superfamily/Winged helix DNA-binding domain"/>
    <property type="match status" value="1"/>
</dbReference>
<dbReference type="InterPro" id="IPR036388">
    <property type="entry name" value="WH-like_DNA-bd_sf"/>
</dbReference>
<dbReference type="RefSeq" id="WP_075937979.1">
    <property type="nucleotide sequence ID" value="NZ_BDJH01000002.1"/>
</dbReference>
<gene>
    <name evidence="1" type="ORF">Nmn1133_02725</name>
</gene>
<dbReference type="EMBL" id="RJJC01000001">
    <property type="protein sequence ID" value="RNJ25709.1"/>
    <property type="molecule type" value="Genomic_DNA"/>
</dbReference>
<dbReference type="Pfam" id="PF12840">
    <property type="entry name" value="HTH_20"/>
    <property type="match status" value="1"/>
</dbReference>
<evidence type="ECO:0000313" key="2">
    <source>
        <dbReference type="Proteomes" id="UP000270581"/>
    </source>
</evidence>
<accession>A0AAJ4R7D0</accession>
<organism evidence="1 2">
    <name type="scientific">Halosegnis longus</name>
    <dbReference type="NCBI Taxonomy" id="2216012"/>
    <lineage>
        <taxon>Archaea</taxon>
        <taxon>Methanobacteriati</taxon>
        <taxon>Methanobacteriota</taxon>
        <taxon>Stenosarchaea group</taxon>
        <taxon>Halobacteria</taxon>
        <taxon>Halobacteriales</taxon>
        <taxon>Natronomonadaceae</taxon>
        <taxon>Halosegnis</taxon>
    </lineage>
</organism>
<protein>
    <submittedName>
        <fullName evidence="1">ArsR family transcriptional regulator</fullName>
    </submittedName>
</protein>